<proteinExistence type="predicted"/>
<dbReference type="Proteomes" id="UP001500683">
    <property type="component" value="Unassembled WGS sequence"/>
</dbReference>
<reference evidence="2" key="1">
    <citation type="journal article" date="2019" name="Int. J. Syst. Evol. Microbiol.">
        <title>The Global Catalogue of Microorganisms (GCM) 10K type strain sequencing project: providing services to taxonomists for standard genome sequencing and annotation.</title>
        <authorList>
            <consortium name="The Broad Institute Genomics Platform"/>
            <consortium name="The Broad Institute Genome Sequencing Center for Infectious Disease"/>
            <person name="Wu L."/>
            <person name="Ma J."/>
        </authorList>
    </citation>
    <scope>NUCLEOTIDE SEQUENCE [LARGE SCALE GENOMIC DNA]</scope>
    <source>
        <strain evidence="2">JCM 16702</strain>
    </source>
</reference>
<evidence type="ECO:0000313" key="2">
    <source>
        <dbReference type="Proteomes" id="UP001500683"/>
    </source>
</evidence>
<dbReference type="EMBL" id="BAAAZG010000001">
    <property type="protein sequence ID" value="GAA4053815.1"/>
    <property type="molecule type" value="Genomic_DNA"/>
</dbReference>
<organism evidence="1 2">
    <name type="scientific">Actinomadura miaoliensis</name>
    <dbReference type="NCBI Taxonomy" id="430685"/>
    <lineage>
        <taxon>Bacteria</taxon>
        <taxon>Bacillati</taxon>
        <taxon>Actinomycetota</taxon>
        <taxon>Actinomycetes</taxon>
        <taxon>Streptosporangiales</taxon>
        <taxon>Thermomonosporaceae</taxon>
        <taxon>Actinomadura</taxon>
    </lineage>
</organism>
<evidence type="ECO:0000313" key="1">
    <source>
        <dbReference type="EMBL" id="GAA4053815.1"/>
    </source>
</evidence>
<name>A0ABP7UVA8_9ACTN</name>
<sequence length="100" mass="10906">MEPVAPRTRSDRQEQELARLRGGELLEVEQFRDVHSAAGQEPHVDGKERPLVLGGEALDVLGVGADEHRARVRERLRGTDVDPGAEGRPAPLVVCAHTDV</sequence>
<accession>A0ABP7UVA8</accession>
<protein>
    <submittedName>
        <fullName evidence="1">Uncharacterized protein</fullName>
    </submittedName>
</protein>
<keyword evidence="2" id="KW-1185">Reference proteome</keyword>
<gene>
    <name evidence="1" type="ORF">GCM10022214_00450</name>
</gene>
<comment type="caution">
    <text evidence="1">The sequence shown here is derived from an EMBL/GenBank/DDBJ whole genome shotgun (WGS) entry which is preliminary data.</text>
</comment>